<feature type="domain" description="Damage-control phosphatase ARMT1-like metal-binding" evidence="2">
    <location>
        <begin position="37"/>
        <end position="92"/>
    </location>
</feature>
<dbReference type="InterPro" id="IPR036075">
    <property type="entry name" value="ARMT-1-like_metal-bd_sf"/>
</dbReference>
<gene>
    <name evidence="4" type="primary">LOC113784057</name>
</gene>
<accession>A0A3Q7WWF2</accession>
<dbReference type="Pfam" id="PF01937">
    <property type="entry name" value="ARMT1-like_dom"/>
    <property type="match status" value="1"/>
</dbReference>
<reference evidence="4" key="1">
    <citation type="submission" date="2025-08" db="UniProtKB">
        <authorList>
            <consortium name="RefSeq"/>
        </authorList>
    </citation>
    <scope>IDENTIFICATION</scope>
    <source>
        <tissue evidence="4">Etiolated seedlings</tissue>
    </source>
</reference>
<name>A0A3Q7WWF2_CICAR</name>
<dbReference type="RefSeq" id="XP_027186029.1">
    <property type="nucleotide sequence ID" value="XM_027330228.1"/>
</dbReference>
<evidence type="ECO:0000256" key="1">
    <source>
        <dbReference type="ARBA" id="ARBA00001967"/>
    </source>
</evidence>
<sequence>MLKVGGLFPSSYSLCLFSSLNFFNLAEVFARDGVSFSTTCENLLPGPWIIDDLDTLKLKWSNNSWKKVIIFVDNYGGDIILGILAVWKLESHCHNKVI</sequence>
<keyword evidence="3" id="KW-1185">Reference proteome</keyword>
<comment type="cofactor">
    <cofactor evidence="1">
        <name>Ni(2+)</name>
        <dbReference type="ChEBI" id="CHEBI:49786"/>
    </cofactor>
</comment>
<dbReference type="AlphaFoldDB" id="A0A3Q7WWF2"/>
<evidence type="ECO:0000313" key="4">
    <source>
        <dbReference type="RefSeq" id="XP_027186029.1"/>
    </source>
</evidence>
<proteinExistence type="predicted"/>
<dbReference type="InterPro" id="IPR002791">
    <property type="entry name" value="ARMT1-like_metal-bd"/>
</dbReference>
<dbReference type="Proteomes" id="UP000087171">
    <property type="component" value="Unplaced"/>
</dbReference>
<dbReference type="SUPFAM" id="SSF111321">
    <property type="entry name" value="AF1104-like"/>
    <property type="match status" value="1"/>
</dbReference>
<dbReference type="STRING" id="3827.A0A3Q7WWF2"/>
<protein>
    <submittedName>
        <fullName evidence="4">Uncharacterized protein At2g17340-like</fullName>
    </submittedName>
</protein>
<organism evidence="3 4">
    <name type="scientific">Cicer arietinum</name>
    <name type="common">Chickpea</name>
    <name type="synonym">Garbanzo</name>
    <dbReference type="NCBI Taxonomy" id="3827"/>
    <lineage>
        <taxon>Eukaryota</taxon>
        <taxon>Viridiplantae</taxon>
        <taxon>Streptophyta</taxon>
        <taxon>Embryophyta</taxon>
        <taxon>Tracheophyta</taxon>
        <taxon>Spermatophyta</taxon>
        <taxon>Magnoliopsida</taxon>
        <taxon>eudicotyledons</taxon>
        <taxon>Gunneridae</taxon>
        <taxon>Pentapetalae</taxon>
        <taxon>rosids</taxon>
        <taxon>fabids</taxon>
        <taxon>Fabales</taxon>
        <taxon>Fabaceae</taxon>
        <taxon>Papilionoideae</taxon>
        <taxon>50 kb inversion clade</taxon>
        <taxon>NPAAA clade</taxon>
        <taxon>Hologalegina</taxon>
        <taxon>IRL clade</taxon>
        <taxon>Cicereae</taxon>
        <taxon>Cicer</taxon>
    </lineage>
</organism>
<evidence type="ECO:0000313" key="3">
    <source>
        <dbReference type="Proteomes" id="UP000087171"/>
    </source>
</evidence>
<dbReference type="OrthoDB" id="1659866at2759"/>
<evidence type="ECO:0000259" key="2">
    <source>
        <dbReference type="Pfam" id="PF01937"/>
    </source>
</evidence>